<evidence type="ECO:0000259" key="2">
    <source>
        <dbReference type="Pfam" id="PF13648"/>
    </source>
</evidence>
<dbReference type="EMBL" id="BQOL01000002">
    <property type="protein sequence ID" value="GKI20250.1"/>
    <property type="molecule type" value="Genomic_DNA"/>
</dbReference>
<name>A0A5B5VLC3_9BACT</name>
<organism evidence="3 7">
    <name type="scientific">Alistipes finegoldii</name>
    <dbReference type="NCBI Taxonomy" id="214856"/>
    <lineage>
        <taxon>Bacteria</taxon>
        <taxon>Pseudomonadati</taxon>
        <taxon>Bacteroidota</taxon>
        <taxon>Bacteroidia</taxon>
        <taxon>Bacteroidales</taxon>
        <taxon>Rikenellaceae</taxon>
        <taxon>Alistipes</taxon>
    </lineage>
</organism>
<proteinExistence type="predicted"/>
<reference evidence="4 6" key="1">
    <citation type="journal article" date="2019" name="Nat. Med.">
        <title>A library of human gut bacterial isolates paired with longitudinal multiomics data enables mechanistic microbiome research.</title>
        <authorList>
            <person name="Poyet M."/>
            <person name="Groussin M."/>
            <person name="Gibbons S.M."/>
            <person name="Avila-Pacheco J."/>
            <person name="Jiang X."/>
            <person name="Kearney S.M."/>
            <person name="Perrotta A.R."/>
            <person name="Berdy B."/>
            <person name="Zhao S."/>
            <person name="Lieberman T.D."/>
            <person name="Swanson P.K."/>
            <person name="Smith M."/>
            <person name="Roesemann S."/>
            <person name="Alexander J.E."/>
            <person name="Rich S.A."/>
            <person name="Livny J."/>
            <person name="Vlamakis H."/>
            <person name="Clish C."/>
            <person name="Bullock K."/>
            <person name="Deik A."/>
            <person name="Scott J."/>
            <person name="Pierce K.A."/>
            <person name="Xavier R.J."/>
            <person name="Alm E.J."/>
        </authorList>
    </citation>
    <scope>NUCLEOTIDE SEQUENCE [LARGE SCALE GENOMIC DNA]</scope>
    <source>
        <strain evidence="4 6">BIOML-A1</strain>
    </source>
</reference>
<dbReference type="GeneID" id="79838751"/>
<comment type="caution">
    <text evidence="3">The sequence shown here is derived from an EMBL/GenBank/DDBJ whole genome shotgun (WGS) entry which is preliminary data.</text>
</comment>
<keyword evidence="1" id="KW-0732">Signal</keyword>
<dbReference type="EMBL" id="VVND01000021">
    <property type="protein sequence ID" value="KAA3158170.1"/>
    <property type="molecule type" value="Genomic_DNA"/>
</dbReference>
<feature type="signal peptide" evidence="1">
    <location>
        <begin position="1"/>
        <end position="21"/>
    </location>
</feature>
<evidence type="ECO:0000313" key="3">
    <source>
        <dbReference type="EMBL" id="GKI20250.1"/>
    </source>
</evidence>
<accession>A0A5B5VLC3</accession>
<gene>
    <name evidence="3" type="ORF">CE91St16_31580</name>
    <name evidence="4" type="ORF">F2A26_12345</name>
    <name evidence="5" type="ORF">RVH17_11985</name>
</gene>
<dbReference type="Proteomes" id="UP001055105">
    <property type="component" value="Unassembled WGS sequence"/>
</dbReference>
<dbReference type="Proteomes" id="UP001181347">
    <property type="component" value="Unassembled WGS sequence"/>
</dbReference>
<reference evidence="5" key="3">
    <citation type="submission" date="2023-10" db="EMBL/GenBank/DDBJ databases">
        <title>Genome Sequence of the Bacteria from From Gut Wall in Crohn's Disease.</title>
        <authorList>
            <person name="Rodriguez-Palacios A."/>
        </authorList>
    </citation>
    <scope>NUCLEOTIDE SEQUENCE</scope>
    <source>
        <strain evidence="5">CavFT-hAR58</strain>
    </source>
</reference>
<dbReference type="AlphaFoldDB" id="A0A5B5VLC3"/>
<evidence type="ECO:0000256" key="1">
    <source>
        <dbReference type="SAM" id="SignalP"/>
    </source>
</evidence>
<dbReference type="Pfam" id="PF13648">
    <property type="entry name" value="Lipocalin_4"/>
    <property type="match status" value="1"/>
</dbReference>
<feature type="chain" id="PRO_5044618553" evidence="1">
    <location>
        <begin position="22"/>
        <end position="153"/>
    </location>
</feature>
<evidence type="ECO:0000313" key="5">
    <source>
        <dbReference type="EMBL" id="MDU0260808.1"/>
    </source>
</evidence>
<reference evidence="3" key="2">
    <citation type="submission" date="2022-01" db="EMBL/GenBank/DDBJ databases">
        <title>Novel bile acid biosynthetic pathways are enriched in the microbiome of centenarians.</title>
        <authorList>
            <person name="Sato Y."/>
            <person name="Atarashi K."/>
            <person name="Plichta R.D."/>
            <person name="Arai Y."/>
            <person name="Sasajima S."/>
            <person name="Kearney M.S."/>
            <person name="Suda W."/>
            <person name="Takeshita K."/>
            <person name="Sasaki T."/>
            <person name="Okamoto S."/>
            <person name="Skelly N.A."/>
            <person name="Okamura Y."/>
            <person name="Vlamakis H."/>
            <person name="Li Y."/>
            <person name="Tanoue T."/>
            <person name="Takei H."/>
            <person name="Nittono H."/>
            <person name="Narushima S."/>
            <person name="Irie J."/>
            <person name="Itoh H."/>
            <person name="Moriya K."/>
            <person name="Sugiura Y."/>
            <person name="Suematsu M."/>
            <person name="Moritoki N."/>
            <person name="Shibata S."/>
            <person name="Littman R.D."/>
            <person name="Fischbach A.M."/>
            <person name="Uwamino Y."/>
            <person name="Inoue T."/>
            <person name="Honda A."/>
            <person name="Hattori M."/>
            <person name="Murai T."/>
            <person name="Xavier J.R."/>
            <person name="Hirose N."/>
            <person name="Honda K."/>
        </authorList>
    </citation>
    <scope>NUCLEOTIDE SEQUENCE</scope>
    <source>
        <strain evidence="3">CE91-St16</strain>
    </source>
</reference>
<dbReference type="EMBL" id="JAWDES010000005">
    <property type="protein sequence ID" value="MDU0260808.1"/>
    <property type="molecule type" value="Genomic_DNA"/>
</dbReference>
<evidence type="ECO:0000313" key="4">
    <source>
        <dbReference type="EMBL" id="KAA3158170.1"/>
    </source>
</evidence>
<keyword evidence="6" id="KW-1185">Reference proteome</keyword>
<protein>
    <submittedName>
        <fullName evidence="5">Lipocalin family protein</fullName>
    </submittedName>
</protein>
<dbReference type="Proteomes" id="UP000324870">
    <property type="component" value="Unassembled WGS sequence"/>
</dbReference>
<evidence type="ECO:0000313" key="7">
    <source>
        <dbReference type="Proteomes" id="UP001055105"/>
    </source>
</evidence>
<feature type="domain" description="Lipocalin-like" evidence="2">
    <location>
        <begin position="36"/>
        <end position="124"/>
    </location>
</feature>
<dbReference type="PROSITE" id="PS51257">
    <property type="entry name" value="PROKAR_LIPOPROTEIN"/>
    <property type="match status" value="1"/>
</dbReference>
<dbReference type="InterPro" id="IPR024311">
    <property type="entry name" value="Lipocalin-like"/>
</dbReference>
<dbReference type="RefSeq" id="WP_014775410.1">
    <property type="nucleotide sequence ID" value="NZ_AP025581.1"/>
</dbReference>
<dbReference type="OMA" id="MYARYIT"/>
<evidence type="ECO:0000313" key="6">
    <source>
        <dbReference type="Proteomes" id="UP000324870"/>
    </source>
</evidence>
<sequence>MKRFLRFAALLSALALLGACDDDMYVTPLEVTNNNIAGTWQLAEWNGAPLAEGSFVYIEFIRKDAKYVMYQNLDSFGTRKLTGRFVIDNDAELGAVIRGSYDYGAGDWAHRYIVTDFTETSMVWTAKDDRSDVQVFVRCDGIPDEVTGGKTEE</sequence>